<name>A0ABT8G174_9MICO</name>
<keyword evidence="15" id="KW-1185">Reference proteome</keyword>
<dbReference type="Pfam" id="PF03129">
    <property type="entry name" value="HGTP_anticodon"/>
    <property type="match status" value="1"/>
</dbReference>
<evidence type="ECO:0000256" key="11">
    <source>
        <dbReference type="NCBIfam" id="TIGR00442"/>
    </source>
</evidence>
<evidence type="ECO:0000256" key="10">
    <source>
        <dbReference type="ARBA" id="ARBA00047639"/>
    </source>
</evidence>
<evidence type="ECO:0000259" key="13">
    <source>
        <dbReference type="PROSITE" id="PS50862"/>
    </source>
</evidence>
<dbReference type="InterPro" id="IPR015807">
    <property type="entry name" value="His-tRNA-ligase"/>
</dbReference>
<dbReference type="GO" id="GO:0004821">
    <property type="term" value="F:histidine-tRNA ligase activity"/>
    <property type="evidence" value="ECO:0007669"/>
    <property type="project" value="UniProtKB-EC"/>
</dbReference>
<evidence type="ECO:0000256" key="8">
    <source>
        <dbReference type="ARBA" id="ARBA00022917"/>
    </source>
</evidence>
<dbReference type="InterPro" id="IPR006195">
    <property type="entry name" value="aa-tRNA-synth_II"/>
</dbReference>
<evidence type="ECO:0000256" key="4">
    <source>
        <dbReference type="ARBA" id="ARBA00017399"/>
    </source>
</evidence>
<dbReference type="NCBIfam" id="TIGR00442">
    <property type="entry name" value="hisS"/>
    <property type="match status" value="1"/>
</dbReference>
<dbReference type="PROSITE" id="PS50862">
    <property type="entry name" value="AA_TRNA_LIGASE_II"/>
    <property type="match status" value="1"/>
</dbReference>
<keyword evidence="7" id="KW-0067">ATP-binding</keyword>
<dbReference type="SUPFAM" id="SSF52954">
    <property type="entry name" value="Class II aaRS ABD-related"/>
    <property type="match status" value="1"/>
</dbReference>
<evidence type="ECO:0000313" key="15">
    <source>
        <dbReference type="Proteomes" id="UP001172738"/>
    </source>
</evidence>
<dbReference type="InterPro" id="IPR036621">
    <property type="entry name" value="Anticodon-bd_dom_sf"/>
</dbReference>
<feature type="region of interest" description="Disordered" evidence="12">
    <location>
        <begin position="426"/>
        <end position="450"/>
    </location>
</feature>
<dbReference type="PANTHER" id="PTHR11476:SF7">
    <property type="entry name" value="HISTIDINE--TRNA LIGASE"/>
    <property type="match status" value="1"/>
</dbReference>
<gene>
    <name evidence="14" type="primary">hisS</name>
    <name evidence="14" type="ORF">QQX04_07205</name>
</gene>
<dbReference type="RefSeq" id="WP_301127645.1">
    <property type="nucleotide sequence ID" value="NZ_JAUHPV010000003.1"/>
</dbReference>
<dbReference type="SUPFAM" id="SSF55681">
    <property type="entry name" value="Class II aaRS and biotin synthetases"/>
    <property type="match status" value="1"/>
</dbReference>
<comment type="similarity">
    <text evidence="1">Belongs to the class-II aminoacyl-tRNA synthetase family.</text>
</comment>
<dbReference type="InterPro" id="IPR041715">
    <property type="entry name" value="HisRS-like_core"/>
</dbReference>
<dbReference type="Gene3D" id="3.30.930.10">
    <property type="entry name" value="Bira Bifunctional Protein, Domain 2"/>
    <property type="match status" value="1"/>
</dbReference>
<proteinExistence type="inferred from homology"/>
<dbReference type="InterPro" id="IPR004516">
    <property type="entry name" value="HisRS/HisZ"/>
</dbReference>
<evidence type="ECO:0000256" key="6">
    <source>
        <dbReference type="ARBA" id="ARBA00022741"/>
    </source>
</evidence>
<dbReference type="EC" id="6.1.1.21" evidence="3 11"/>
<keyword evidence="14" id="KW-0436">Ligase</keyword>
<feature type="domain" description="Aminoacyl-transfer RNA synthetases class-II family profile" evidence="13">
    <location>
        <begin position="24"/>
        <end position="352"/>
    </location>
</feature>
<keyword evidence="5" id="KW-0963">Cytoplasm</keyword>
<comment type="caution">
    <text evidence="14">The sequence shown here is derived from an EMBL/GenBank/DDBJ whole genome shotgun (WGS) entry which is preliminary data.</text>
</comment>
<evidence type="ECO:0000256" key="1">
    <source>
        <dbReference type="ARBA" id="ARBA00008226"/>
    </source>
</evidence>
<evidence type="ECO:0000313" key="14">
    <source>
        <dbReference type="EMBL" id="MDN4472777.1"/>
    </source>
</evidence>
<evidence type="ECO:0000256" key="2">
    <source>
        <dbReference type="ARBA" id="ARBA00011738"/>
    </source>
</evidence>
<dbReference type="Pfam" id="PF13393">
    <property type="entry name" value="tRNA-synt_His"/>
    <property type="match status" value="1"/>
</dbReference>
<evidence type="ECO:0000256" key="7">
    <source>
        <dbReference type="ARBA" id="ARBA00022840"/>
    </source>
</evidence>
<comment type="catalytic activity">
    <reaction evidence="10">
        <text>tRNA(His) + L-histidine + ATP = L-histidyl-tRNA(His) + AMP + diphosphate + H(+)</text>
        <dbReference type="Rhea" id="RHEA:17313"/>
        <dbReference type="Rhea" id="RHEA-COMP:9665"/>
        <dbReference type="Rhea" id="RHEA-COMP:9689"/>
        <dbReference type="ChEBI" id="CHEBI:15378"/>
        <dbReference type="ChEBI" id="CHEBI:30616"/>
        <dbReference type="ChEBI" id="CHEBI:33019"/>
        <dbReference type="ChEBI" id="CHEBI:57595"/>
        <dbReference type="ChEBI" id="CHEBI:78442"/>
        <dbReference type="ChEBI" id="CHEBI:78527"/>
        <dbReference type="ChEBI" id="CHEBI:456215"/>
        <dbReference type="EC" id="6.1.1.21"/>
    </reaction>
</comment>
<keyword evidence="6" id="KW-0547">Nucleotide-binding</keyword>
<dbReference type="InterPro" id="IPR004154">
    <property type="entry name" value="Anticodon-bd"/>
</dbReference>
<dbReference type="Proteomes" id="UP001172738">
    <property type="component" value="Unassembled WGS sequence"/>
</dbReference>
<organism evidence="14 15">
    <name type="scientific">Demequina zhanjiangensis</name>
    <dbReference type="NCBI Taxonomy" id="3051659"/>
    <lineage>
        <taxon>Bacteria</taxon>
        <taxon>Bacillati</taxon>
        <taxon>Actinomycetota</taxon>
        <taxon>Actinomycetes</taxon>
        <taxon>Micrococcales</taxon>
        <taxon>Demequinaceae</taxon>
        <taxon>Demequina</taxon>
    </lineage>
</organism>
<dbReference type="InterPro" id="IPR045864">
    <property type="entry name" value="aa-tRNA-synth_II/BPL/LPL"/>
</dbReference>
<evidence type="ECO:0000256" key="12">
    <source>
        <dbReference type="SAM" id="MobiDB-lite"/>
    </source>
</evidence>
<evidence type="ECO:0000256" key="3">
    <source>
        <dbReference type="ARBA" id="ARBA00012815"/>
    </source>
</evidence>
<evidence type="ECO:0000256" key="9">
    <source>
        <dbReference type="ARBA" id="ARBA00023146"/>
    </source>
</evidence>
<dbReference type="EMBL" id="JAUHPV010000003">
    <property type="protein sequence ID" value="MDN4472777.1"/>
    <property type="molecule type" value="Genomic_DNA"/>
</dbReference>
<dbReference type="CDD" id="cd00773">
    <property type="entry name" value="HisRS-like_core"/>
    <property type="match status" value="1"/>
</dbReference>
<keyword evidence="9" id="KW-0030">Aminoacyl-tRNA synthetase</keyword>
<evidence type="ECO:0000256" key="5">
    <source>
        <dbReference type="ARBA" id="ARBA00022490"/>
    </source>
</evidence>
<dbReference type="Gene3D" id="3.40.50.800">
    <property type="entry name" value="Anticodon-binding domain"/>
    <property type="match status" value="1"/>
</dbReference>
<dbReference type="PIRSF" id="PIRSF001549">
    <property type="entry name" value="His-tRNA_synth"/>
    <property type="match status" value="1"/>
</dbReference>
<accession>A0ABT8G174</accession>
<protein>
    <recommendedName>
        <fullName evidence="4 11">Histidine--tRNA ligase</fullName>
        <ecNumber evidence="3 11">6.1.1.21</ecNumber>
    </recommendedName>
</protein>
<keyword evidence="8" id="KW-0648">Protein biosynthesis</keyword>
<dbReference type="PANTHER" id="PTHR11476">
    <property type="entry name" value="HISTIDYL-TRNA SYNTHETASE"/>
    <property type="match status" value="1"/>
</dbReference>
<comment type="subunit">
    <text evidence="2">Homodimer.</text>
</comment>
<sequence>MARVRPLSGFPELTPRDRVVEAHVLSTLREVFALHGYGEIETRAVEPIDRLAGDSEASKEIYVLQRLNAEGDAEAKLGLHFDLTVPFARYVEENQGALQFPFRRWQIQKVWRGERPQEGRFREFYQADIDIVARETLPEHLESEVAIVMARALGRLPIPSVTMHVNNRALVEGFYRGVGIDDVAGALRSVDKLDKIGPDGVRAELAEQGVSETAADAALELARISSPDASFAAAVEDLWETTTKVEDPSDAQEQLARGIASLTALVESVNAAVPGTAVADLRIARGLDYYTGSVYETFMDGHEGFGSICSGGRYDSLVAGGGFPGVGMSIGVSRLVALLLSAGLVSATRGVPSAVLVAVTDEETRAASQGIADRLRDRGIPCEVAPSAAKFGKQIQHADKRGIPFVWFPAPDGDGQVKDIRTGDQVDADADTWEPPAADRWPGVSAADPA</sequence>
<reference evidence="14" key="1">
    <citation type="submission" date="2023-06" db="EMBL/GenBank/DDBJ databases">
        <title>SYSU T00b26.</title>
        <authorList>
            <person name="Gao L."/>
            <person name="Fang B.-Z."/>
            <person name="Li W.-J."/>
        </authorList>
    </citation>
    <scope>NUCLEOTIDE SEQUENCE</scope>
    <source>
        <strain evidence="14">SYSU T00b26</strain>
    </source>
</reference>